<protein>
    <recommendedName>
        <fullName evidence="3">HTH marR-type domain-containing protein</fullName>
    </recommendedName>
</protein>
<reference evidence="1 2" key="1">
    <citation type="journal article" date="2017" name="BMC Genomics">
        <title>Genomic analysis of methanogenic archaea reveals a shift towards energy conservation.</title>
        <authorList>
            <person name="Gilmore S.P."/>
            <person name="Henske J.K."/>
            <person name="Sexton J.A."/>
            <person name="Solomon K.V."/>
            <person name="Seppala S."/>
            <person name="Yoo J.I."/>
            <person name="Huyett L.M."/>
            <person name="Pressman A."/>
            <person name="Cogan J.Z."/>
            <person name="Kivenson V."/>
            <person name="Peng X."/>
            <person name="Tan Y."/>
            <person name="Valentine D.L."/>
            <person name="O'Malley M.A."/>
        </authorList>
    </citation>
    <scope>NUCLEOTIDE SEQUENCE [LARGE SCALE GENOMIC DNA]</scope>
    <source>
        <strain evidence="1 2">M.o.H.</strain>
    </source>
</reference>
<evidence type="ECO:0008006" key="3">
    <source>
        <dbReference type="Google" id="ProtNLM"/>
    </source>
</evidence>
<dbReference type="EMBL" id="LMVM01000037">
    <property type="protein sequence ID" value="PAV03814.1"/>
    <property type="molecule type" value="Genomic_DNA"/>
</dbReference>
<dbReference type="Proteomes" id="UP000217784">
    <property type="component" value="Unassembled WGS sequence"/>
</dbReference>
<proteinExistence type="predicted"/>
<comment type="caution">
    <text evidence="1">The sequence shown here is derived from an EMBL/GenBank/DDBJ whole genome shotgun (WGS) entry which is preliminary data.</text>
</comment>
<evidence type="ECO:0000313" key="2">
    <source>
        <dbReference type="Proteomes" id="UP000217784"/>
    </source>
</evidence>
<sequence>MFKWKNEELRRELMMNTLDYLSRKRNASIEELADYTGQEYAIIAQLMHDLENKGLIKSETVFNLKNESK</sequence>
<name>A0A2A2H3C1_METBR</name>
<accession>A0A2A2H3C1</accession>
<organism evidence="1 2">
    <name type="scientific">Methanobacterium bryantii</name>
    <dbReference type="NCBI Taxonomy" id="2161"/>
    <lineage>
        <taxon>Archaea</taxon>
        <taxon>Methanobacteriati</taxon>
        <taxon>Methanobacteriota</taxon>
        <taxon>Methanomada group</taxon>
        <taxon>Methanobacteria</taxon>
        <taxon>Methanobacteriales</taxon>
        <taxon>Methanobacteriaceae</taxon>
        <taxon>Methanobacterium</taxon>
    </lineage>
</organism>
<dbReference type="InterPro" id="IPR036390">
    <property type="entry name" value="WH_DNA-bd_sf"/>
</dbReference>
<gene>
    <name evidence="1" type="ORF">ASJ80_02025</name>
</gene>
<dbReference type="AlphaFoldDB" id="A0A2A2H3C1"/>
<dbReference type="SUPFAM" id="SSF46785">
    <property type="entry name" value="Winged helix' DNA-binding domain"/>
    <property type="match status" value="1"/>
</dbReference>
<evidence type="ECO:0000313" key="1">
    <source>
        <dbReference type="EMBL" id="PAV03814.1"/>
    </source>
</evidence>
<keyword evidence="2" id="KW-1185">Reference proteome</keyword>